<reference evidence="2 3" key="1">
    <citation type="submission" date="2013-03" db="EMBL/GenBank/DDBJ databases">
        <title>The Genome Sequence of Capronia epimyces CBS 606.96.</title>
        <authorList>
            <consortium name="The Broad Institute Genomics Platform"/>
            <person name="Cuomo C."/>
            <person name="de Hoog S."/>
            <person name="Gorbushina A."/>
            <person name="Walker B."/>
            <person name="Young S.K."/>
            <person name="Zeng Q."/>
            <person name="Gargeya S."/>
            <person name="Fitzgerald M."/>
            <person name="Haas B."/>
            <person name="Abouelleil A."/>
            <person name="Allen A.W."/>
            <person name="Alvarado L."/>
            <person name="Arachchi H.M."/>
            <person name="Berlin A.M."/>
            <person name="Chapman S.B."/>
            <person name="Gainer-Dewar J."/>
            <person name="Goldberg J."/>
            <person name="Griggs A."/>
            <person name="Gujja S."/>
            <person name="Hansen M."/>
            <person name="Howarth C."/>
            <person name="Imamovic A."/>
            <person name="Ireland A."/>
            <person name="Larimer J."/>
            <person name="McCowan C."/>
            <person name="Murphy C."/>
            <person name="Pearson M."/>
            <person name="Poon T.W."/>
            <person name="Priest M."/>
            <person name="Roberts A."/>
            <person name="Saif S."/>
            <person name="Shea T."/>
            <person name="Sisk P."/>
            <person name="Sykes S."/>
            <person name="Wortman J."/>
            <person name="Nusbaum C."/>
            <person name="Birren B."/>
        </authorList>
    </citation>
    <scope>NUCLEOTIDE SEQUENCE [LARGE SCALE GENOMIC DNA]</scope>
    <source>
        <strain evidence="2 3">CBS 606.96</strain>
    </source>
</reference>
<keyword evidence="3" id="KW-1185">Reference proteome</keyword>
<gene>
    <name evidence="2" type="ORF">A1O3_03498</name>
</gene>
<dbReference type="HOGENOM" id="CLU_976590_0_0_1"/>
<dbReference type="EMBL" id="AMGY01000003">
    <property type="protein sequence ID" value="EXJ86545.1"/>
    <property type="molecule type" value="Genomic_DNA"/>
</dbReference>
<feature type="domain" description="DUF7918" evidence="1">
    <location>
        <begin position="7"/>
        <end position="234"/>
    </location>
</feature>
<sequence length="285" mass="31966">MPYQYSIDVRILVGGAPLYEYNDPEYPDGSADRALSRYVAVKAGQWFTVRIDLLPGFAFGLATEWSVCLSIDNLTHVVSKIEADHLIHDGILREPLSLVFPGVVDKDEATGRFHAYHPVFGEFDHNNCEDATVSAEWRRFWIGFAGTIRVGIVQTTEIPVEPPVLGLFPKVIMELPEGMLRNAVKYAQGIEVEAPLAVDRAQTSVDNYNSRDRQYDFCFKYRNKREYSPYLSWARLGADRTGSEFLQSIGCIPRTPSPPPGAALPPTQTWMGAGLSRRRPITQEV</sequence>
<name>W9YA70_9EURO</name>
<evidence type="ECO:0000259" key="1">
    <source>
        <dbReference type="Pfam" id="PF25534"/>
    </source>
</evidence>
<protein>
    <recommendedName>
        <fullName evidence="1">DUF7918 domain-containing protein</fullName>
    </recommendedName>
</protein>
<dbReference type="Proteomes" id="UP000019478">
    <property type="component" value="Unassembled WGS sequence"/>
</dbReference>
<dbReference type="OrthoDB" id="3364132at2759"/>
<dbReference type="RefSeq" id="XP_007731824.1">
    <property type="nucleotide sequence ID" value="XM_007733634.1"/>
</dbReference>
<accession>W9YA70</accession>
<organism evidence="2 3">
    <name type="scientific">Capronia epimyces CBS 606.96</name>
    <dbReference type="NCBI Taxonomy" id="1182542"/>
    <lineage>
        <taxon>Eukaryota</taxon>
        <taxon>Fungi</taxon>
        <taxon>Dikarya</taxon>
        <taxon>Ascomycota</taxon>
        <taxon>Pezizomycotina</taxon>
        <taxon>Eurotiomycetes</taxon>
        <taxon>Chaetothyriomycetidae</taxon>
        <taxon>Chaetothyriales</taxon>
        <taxon>Herpotrichiellaceae</taxon>
        <taxon>Capronia</taxon>
    </lineage>
</organism>
<dbReference type="Pfam" id="PF25534">
    <property type="entry name" value="DUF7918"/>
    <property type="match status" value="1"/>
</dbReference>
<proteinExistence type="predicted"/>
<dbReference type="InterPro" id="IPR057678">
    <property type="entry name" value="DUF7918"/>
</dbReference>
<evidence type="ECO:0000313" key="2">
    <source>
        <dbReference type="EMBL" id="EXJ86545.1"/>
    </source>
</evidence>
<comment type="caution">
    <text evidence="2">The sequence shown here is derived from an EMBL/GenBank/DDBJ whole genome shotgun (WGS) entry which is preliminary data.</text>
</comment>
<dbReference type="GeneID" id="19167624"/>
<evidence type="ECO:0000313" key="3">
    <source>
        <dbReference type="Proteomes" id="UP000019478"/>
    </source>
</evidence>
<dbReference type="AlphaFoldDB" id="W9YA70"/>